<keyword evidence="1" id="KW-0812">Transmembrane</keyword>
<comment type="caution">
    <text evidence="2">The sequence shown here is derived from an EMBL/GenBank/DDBJ whole genome shotgun (WGS) entry which is preliminary data.</text>
</comment>
<organism evidence="2 3">
    <name type="scientific">Shimazuella alba</name>
    <dbReference type="NCBI Taxonomy" id="2690964"/>
    <lineage>
        <taxon>Bacteria</taxon>
        <taxon>Bacillati</taxon>
        <taxon>Bacillota</taxon>
        <taxon>Bacilli</taxon>
        <taxon>Bacillales</taxon>
        <taxon>Thermoactinomycetaceae</taxon>
        <taxon>Shimazuella</taxon>
    </lineage>
</organism>
<keyword evidence="1" id="KW-1133">Transmembrane helix</keyword>
<sequence>MFKTLRGFSRSVLPFIEIIILSFVAGIALGNSGTAVVTFLLLIVIVYIWPTAVRSIAWGVITIFILNNLIPNQSIYFQILVGVIIGGLRYLVIRFTR</sequence>
<evidence type="ECO:0000313" key="2">
    <source>
        <dbReference type="EMBL" id="MXQ55520.1"/>
    </source>
</evidence>
<keyword evidence="1" id="KW-0472">Membrane</keyword>
<keyword evidence="3" id="KW-1185">Reference proteome</keyword>
<proteinExistence type="predicted"/>
<name>A0A6I4VZX8_9BACL</name>
<dbReference type="EMBL" id="WUUL01000015">
    <property type="protein sequence ID" value="MXQ55520.1"/>
    <property type="molecule type" value="Genomic_DNA"/>
</dbReference>
<evidence type="ECO:0000313" key="3">
    <source>
        <dbReference type="Proteomes" id="UP000430692"/>
    </source>
</evidence>
<feature type="transmembrane region" description="Helical" evidence="1">
    <location>
        <begin position="12"/>
        <end position="30"/>
    </location>
</feature>
<dbReference type="Proteomes" id="UP000430692">
    <property type="component" value="Unassembled WGS sequence"/>
</dbReference>
<dbReference type="AlphaFoldDB" id="A0A6I4VZX8"/>
<protein>
    <submittedName>
        <fullName evidence="2">Uncharacterized protein</fullName>
    </submittedName>
</protein>
<evidence type="ECO:0000256" key="1">
    <source>
        <dbReference type="SAM" id="Phobius"/>
    </source>
</evidence>
<dbReference type="RefSeq" id="WP_160802873.1">
    <property type="nucleotide sequence ID" value="NZ_WUUL01000015.1"/>
</dbReference>
<feature type="transmembrane region" description="Helical" evidence="1">
    <location>
        <begin position="36"/>
        <end position="66"/>
    </location>
</feature>
<gene>
    <name evidence="2" type="ORF">GSM42_17705</name>
</gene>
<reference evidence="2 3" key="1">
    <citation type="submission" date="2019-12" db="EMBL/GenBank/DDBJ databases">
        <title>Whole-genome analyses of novel actinobacteria.</title>
        <authorList>
            <person name="Sahin N."/>
            <person name="Saygin H."/>
        </authorList>
    </citation>
    <scope>NUCLEOTIDE SEQUENCE [LARGE SCALE GENOMIC DNA]</scope>
    <source>
        <strain evidence="2 3">KC615</strain>
    </source>
</reference>
<accession>A0A6I4VZX8</accession>
<feature type="transmembrane region" description="Helical" evidence="1">
    <location>
        <begin position="75"/>
        <end position="93"/>
    </location>
</feature>